<dbReference type="Proteomes" id="UP001597120">
    <property type="component" value="Unassembled WGS sequence"/>
</dbReference>
<dbReference type="HAMAP" id="MF_02243">
    <property type="entry name" value="UxaE"/>
    <property type="match status" value="1"/>
</dbReference>
<comment type="catalytic activity">
    <reaction evidence="1">
        <text>keto-D-tagaturonate = keto-D-fructuronate</text>
        <dbReference type="Rhea" id="RHEA:51656"/>
        <dbReference type="ChEBI" id="CHEBI:17886"/>
        <dbReference type="ChEBI" id="CHEBI:59881"/>
        <dbReference type="EC" id="5.1.2.7"/>
    </reaction>
</comment>
<gene>
    <name evidence="1" type="primary">uxaE</name>
    <name evidence="2" type="ORF">ACFQ03_18380</name>
</gene>
<keyword evidence="1" id="KW-0413">Isomerase</keyword>
<dbReference type="EMBL" id="JBHTIU010000074">
    <property type="protein sequence ID" value="MFD0871111.1"/>
    <property type="molecule type" value="Genomic_DNA"/>
</dbReference>
<accession>A0ABW3DCP7</accession>
<feature type="binding site" evidence="1">
    <location>
        <position position="334"/>
    </location>
    <ligand>
        <name>a divalent metal cation</name>
        <dbReference type="ChEBI" id="CHEBI:60240"/>
    </ligand>
</feature>
<organism evidence="2 3">
    <name type="scientific">Paenibacillus residui</name>
    <dbReference type="NCBI Taxonomy" id="629724"/>
    <lineage>
        <taxon>Bacteria</taxon>
        <taxon>Bacillati</taxon>
        <taxon>Bacillota</taxon>
        <taxon>Bacilli</taxon>
        <taxon>Bacillales</taxon>
        <taxon>Paenibacillaceae</taxon>
        <taxon>Paenibacillus</taxon>
    </lineage>
</organism>
<dbReference type="InterPro" id="IPR032586">
    <property type="entry name" value="UxaE"/>
</dbReference>
<evidence type="ECO:0000313" key="2">
    <source>
        <dbReference type="EMBL" id="MFD0871111.1"/>
    </source>
</evidence>
<evidence type="ECO:0000256" key="1">
    <source>
        <dbReference type="HAMAP-Rule" id="MF_02243"/>
    </source>
</evidence>
<sequence>MDLYLSLIEKWSEAENNAITENILRKSRFPETGDQAGQWTVYGQSYTSLDGARLLMVKGPEGKKMLVWGEGELYRQLSGEEGSGYKLCGLTHENRLVLNRLLPFTAPRALGKQTATIGLGDRLGLASPGHIQTVRGREIKPVLAQQSIRELNLTNRDYKQVLDAASYAVLQEGYRDGYGADGDHLKVEADIEMALGLGFTMLTLDCSDRIDNTIDGKSEEEIDRRYAKLPVQERKRLEETYLQKEFQAGSYVIHFDPLHLKKYALIYGEAIRFTIDIYERYIRNLGRPIDFELSIDETMTPTDPAAHYMVANELHAAGLDLYSVAPRFCGEFQKGIDYIGDLEQFERQLQVHAAIADHFDYKLSIHSGSDKFSVFPMIARYTGGRFHVKTAGTNWLEAMRTVARVNPKLYRRMHEYAMKHYPEALAYYHVTTDFDAIVPPEKLDDGRLPEYMEDNNARQLIHITYGLLLQAKDEQGRSLFKEELYQTLEQHETDYEQALRHHIGRHLELLGK</sequence>
<feature type="active site" description="Proton donor" evidence="1">
    <location>
        <position position="292"/>
    </location>
</feature>
<comment type="cofactor">
    <cofactor evidence="1">
        <name>a divalent metal cation</name>
        <dbReference type="ChEBI" id="CHEBI:60240"/>
    </cofactor>
</comment>
<dbReference type="EC" id="5.1.2.7" evidence="1"/>
<feature type="binding site" evidence="1">
    <location>
        <position position="184"/>
    </location>
    <ligand>
        <name>a divalent metal cation</name>
        <dbReference type="ChEBI" id="CHEBI:60240"/>
    </ligand>
</feature>
<keyword evidence="1" id="KW-0479">Metal-binding</keyword>
<comment type="caution">
    <text evidence="2">The sequence shown here is derived from an EMBL/GenBank/DDBJ whole genome shotgun (WGS) entry which is preliminary data.</text>
</comment>
<feature type="binding site" evidence="1">
    <location>
        <position position="366"/>
    </location>
    <ligand>
        <name>a divalent metal cation</name>
        <dbReference type="ChEBI" id="CHEBI:60240"/>
    </ligand>
</feature>
<reference evidence="3" key="1">
    <citation type="journal article" date="2019" name="Int. J. Syst. Evol. Microbiol.">
        <title>The Global Catalogue of Microorganisms (GCM) 10K type strain sequencing project: providing services to taxonomists for standard genome sequencing and annotation.</title>
        <authorList>
            <consortium name="The Broad Institute Genomics Platform"/>
            <consortium name="The Broad Institute Genome Sequencing Center for Infectious Disease"/>
            <person name="Wu L."/>
            <person name="Ma J."/>
        </authorList>
    </citation>
    <scope>NUCLEOTIDE SEQUENCE [LARGE SCALE GENOMIC DNA]</scope>
    <source>
        <strain evidence="3">CCUG 57263</strain>
    </source>
</reference>
<evidence type="ECO:0000313" key="3">
    <source>
        <dbReference type="Proteomes" id="UP001597120"/>
    </source>
</evidence>
<dbReference type="RefSeq" id="WP_313960568.1">
    <property type="nucleotide sequence ID" value="NZ_JBHTIU010000074.1"/>
</dbReference>
<comment type="similarity">
    <text evidence="1">Belongs to the UxaE family.</text>
</comment>
<protein>
    <recommendedName>
        <fullName evidence="1">Tagaturonate/fructuronate epimerase</fullName>
        <shortName evidence="1">D-TagA/D-FruA epimerase</shortName>
        <ecNumber evidence="1">5.1.2.7</ecNumber>
    </recommendedName>
</protein>
<name>A0ABW3DCP7_9BACL</name>
<proteinExistence type="inferred from homology"/>
<feature type="active site" description="Proton acceptor" evidence="1">
    <location>
        <position position="183"/>
    </location>
</feature>
<comment type="function">
    <text evidence="1">Catalyzes the epimerization of D-tagaturonate (D-TagA) to D-fructuronate (D-FruA).</text>
</comment>
<keyword evidence="3" id="KW-1185">Reference proteome</keyword>
<dbReference type="Pfam" id="PF16257">
    <property type="entry name" value="UxaE"/>
    <property type="match status" value="1"/>
</dbReference>